<evidence type="ECO:0000313" key="4">
    <source>
        <dbReference type="Proteomes" id="UP000002668"/>
    </source>
</evidence>
<dbReference type="AlphaFoldDB" id="E5A3C0"/>
<dbReference type="Proteomes" id="UP000002668">
    <property type="component" value="Genome"/>
</dbReference>
<keyword evidence="2" id="KW-0812">Transmembrane</keyword>
<dbReference type="HOGENOM" id="CLU_1396562_0_0_1"/>
<gene>
    <name evidence="3" type="ORF">LEMA_P095420.1</name>
</gene>
<evidence type="ECO:0000313" key="3">
    <source>
        <dbReference type="EMBL" id="CBX98133.1"/>
    </source>
</evidence>
<feature type="transmembrane region" description="Helical" evidence="2">
    <location>
        <begin position="80"/>
        <end position="101"/>
    </location>
</feature>
<dbReference type="VEuPathDB" id="FungiDB:LEMA_P095420.1"/>
<accession>E5A3C0</accession>
<proteinExistence type="predicted"/>
<reference evidence="4" key="1">
    <citation type="journal article" date="2011" name="Nat. Commun.">
        <title>Effector diversification within compartments of the Leptosphaeria maculans genome affected by Repeat-Induced Point mutations.</title>
        <authorList>
            <person name="Rouxel T."/>
            <person name="Grandaubert J."/>
            <person name="Hane J.K."/>
            <person name="Hoede C."/>
            <person name="van de Wouw A.P."/>
            <person name="Couloux A."/>
            <person name="Dominguez V."/>
            <person name="Anthouard V."/>
            <person name="Bally P."/>
            <person name="Bourras S."/>
            <person name="Cozijnsen A.J."/>
            <person name="Ciuffetti L.M."/>
            <person name="Degrave A."/>
            <person name="Dilmaghani A."/>
            <person name="Duret L."/>
            <person name="Fudal I."/>
            <person name="Goodwin S.B."/>
            <person name="Gout L."/>
            <person name="Glaser N."/>
            <person name="Linglin J."/>
            <person name="Kema G.H.J."/>
            <person name="Lapalu N."/>
            <person name="Lawrence C.B."/>
            <person name="May K."/>
            <person name="Meyer M."/>
            <person name="Ollivier B."/>
            <person name="Poulain J."/>
            <person name="Schoch C.L."/>
            <person name="Simon A."/>
            <person name="Spatafora J.W."/>
            <person name="Stachowiak A."/>
            <person name="Turgeon B.G."/>
            <person name="Tyler B.M."/>
            <person name="Vincent D."/>
            <person name="Weissenbach J."/>
            <person name="Amselem J."/>
            <person name="Quesneville H."/>
            <person name="Oliver R.P."/>
            <person name="Wincker P."/>
            <person name="Balesdent M.-H."/>
            <person name="Howlett B.J."/>
        </authorList>
    </citation>
    <scope>NUCLEOTIDE SEQUENCE [LARGE SCALE GENOMIC DNA]</scope>
    <source>
        <strain evidence="4">JN3 / isolate v23.1.3 / race Av1-4-5-6-7-8</strain>
    </source>
</reference>
<evidence type="ECO:0000256" key="2">
    <source>
        <dbReference type="SAM" id="Phobius"/>
    </source>
</evidence>
<keyword evidence="4" id="KW-1185">Reference proteome</keyword>
<dbReference type="InParanoid" id="E5A3C0"/>
<dbReference type="EMBL" id="FP929133">
    <property type="protein sequence ID" value="CBX98133.1"/>
    <property type="molecule type" value="Genomic_DNA"/>
</dbReference>
<name>E5A3C0_LEPMJ</name>
<evidence type="ECO:0000256" key="1">
    <source>
        <dbReference type="SAM" id="MobiDB-lite"/>
    </source>
</evidence>
<organism evidence="4">
    <name type="scientific">Leptosphaeria maculans (strain JN3 / isolate v23.1.3 / race Av1-4-5-6-7-8)</name>
    <name type="common">Blackleg fungus</name>
    <name type="synonym">Phoma lingam</name>
    <dbReference type="NCBI Taxonomy" id="985895"/>
    <lineage>
        <taxon>Eukaryota</taxon>
        <taxon>Fungi</taxon>
        <taxon>Dikarya</taxon>
        <taxon>Ascomycota</taxon>
        <taxon>Pezizomycotina</taxon>
        <taxon>Dothideomycetes</taxon>
        <taxon>Pleosporomycetidae</taxon>
        <taxon>Pleosporales</taxon>
        <taxon>Pleosporineae</taxon>
        <taxon>Leptosphaeriaceae</taxon>
        <taxon>Plenodomus</taxon>
        <taxon>Plenodomus lingam/Leptosphaeria maculans species complex</taxon>
    </lineage>
</organism>
<keyword evidence="2" id="KW-1133">Transmembrane helix</keyword>
<protein>
    <submittedName>
        <fullName evidence="3">Predicted protein</fullName>
    </submittedName>
</protein>
<sequence>MPMAWVRQHQLHTQSPASHSPKFKPLNLTPPTRPQKISMNPNHRPAAIRPLGCVSQDAHLPSWTTLSVPRKAKPMIQIRFILGLSTGYSVSLGIIHTHVALGPLSPSRPHLAPGQEKQRREKITGNVVVASSFCLGRESRRCFVFGRQTAVCLGKLAVPSCLPIRATLASNMPSKRRLIRLTAAVARKTDNHPGK</sequence>
<feature type="region of interest" description="Disordered" evidence="1">
    <location>
        <begin position="1"/>
        <end position="34"/>
    </location>
</feature>
<keyword evidence="2" id="KW-0472">Membrane</keyword>